<keyword evidence="2" id="KW-0597">Phosphoprotein</keyword>
<gene>
    <name evidence="4" type="ORF">MCYG_06878</name>
</gene>
<dbReference type="eggNOG" id="KOG1178">
    <property type="taxonomic scope" value="Eukaryota"/>
</dbReference>
<reference evidence="5" key="1">
    <citation type="journal article" date="2012" name="MBio">
        <title>Comparative genome analysis of Trichophyton rubrum and related dermatophytes reveals candidate genes involved in infection.</title>
        <authorList>
            <person name="Martinez D.A."/>
            <person name="Oliver B.G."/>
            <person name="Graeser Y."/>
            <person name="Goldberg J.M."/>
            <person name="Li W."/>
            <person name="Martinez-Rossi N.M."/>
            <person name="Monod M."/>
            <person name="Shelest E."/>
            <person name="Barton R.C."/>
            <person name="Birch E."/>
            <person name="Brakhage A.A."/>
            <person name="Chen Z."/>
            <person name="Gurr S.J."/>
            <person name="Heiman D."/>
            <person name="Heitman J."/>
            <person name="Kosti I."/>
            <person name="Rossi A."/>
            <person name="Saif S."/>
            <person name="Samalova M."/>
            <person name="Saunders C.W."/>
            <person name="Shea T."/>
            <person name="Summerbell R.C."/>
            <person name="Xu J."/>
            <person name="Young S."/>
            <person name="Zeng Q."/>
            <person name="Birren B.W."/>
            <person name="Cuomo C.A."/>
            <person name="White T.C."/>
        </authorList>
    </citation>
    <scope>NUCLEOTIDE SEQUENCE [LARGE SCALE GENOMIC DNA]</scope>
    <source>
        <strain evidence="5">ATCC MYA-4605 / CBS 113480</strain>
    </source>
</reference>
<evidence type="ECO:0000313" key="5">
    <source>
        <dbReference type="Proteomes" id="UP000002035"/>
    </source>
</evidence>
<dbReference type="InterPro" id="IPR009081">
    <property type="entry name" value="PP-bd_ACP"/>
</dbReference>
<dbReference type="Gene3D" id="3.40.50.720">
    <property type="entry name" value="NAD(P)-binding Rossmann-like Domain"/>
    <property type="match status" value="1"/>
</dbReference>
<dbReference type="InterPro" id="IPR000873">
    <property type="entry name" value="AMP-dep_synth/lig_dom"/>
</dbReference>
<name>C5FVX5_ARTOC</name>
<dbReference type="InterPro" id="IPR020845">
    <property type="entry name" value="AMP-binding_CS"/>
</dbReference>
<dbReference type="Pfam" id="PF23562">
    <property type="entry name" value="AMP-binding_C_3"/>
    <property type="match status" value="1"/>
</dbReference>
<dbReference type="Proteomes" id="UP000002035">
    <property type="component" value="Unassembled WGS sequence"/>
</dbReference>
<dbReference type="InterPro" id="IPR042099">
    <property type="entry name" value="ANL_N_sf"/>
</dbReference>
<dbReference type="OrthoDB" id="429813at2759"/>
<dbReference type="PROSITE" id="PS00455">
    <property type="entry name" value="AMP_BINDING"/>
    <property type="match status" value="1"/>
</dbReference>
<dbReference type="HOGENOM" id="CLU_002220_0_0_1"/>
<dbReference type="PANTHER" id="PTHR43439:SF2">
    <property type="entry name" value="ENZYME, PUTATIVE (JCVI)-RELATED"/>
    <property type="match status" value="1"/>
</dbReference>
<dbReference type="VEuPathDB" id="FungiDB:MCYG_06878"/>
<dbReference type="Gene3D" id="1.10.1200.10">
    <property type="entry name" value="ACP-like"/>
    <property type="match status" value="1"/>
</dbReference>
<dbReference type="InterPro" id="IPR013120">
    <property type="entry name" value="FAR_NAD-bd"/>
</dbReference>
<dbReference type="PROSITE" id="PS00012">
    <property type="entry name" value="PHOSPHOPANTETHEINE"/>
    <property type="match status" value="1"/>
</dbReference>
<dbReference type="SUPFAM" id="SSF47336">
    <property type="entry name" value="ACP-like"/>
    <property type="match status" value="1"/>
</dbReference>
<dbReference type="SUPFAM" id="SSF51735">
    <property type="entry name" value="NAD(P)-binding Rossmann-fold domains"/>
    <property type="match status" value="1"/>
</dbReference>
<dbReference type="Pfam" id="PF00501">
    <property type="entry name" value="AMP-binding"/>
    <property type="match status" value="1"/>
</dbReference>
<dbReference type="InterPro" id="IPR006162">
    <property type="entry name" value="Ppantetheine_attach_site"/>
</dbReference>
<protein>
    <recommendedName>
        <fullName evidence="3">Carrier domain-containing protein</fullName>
    </recommendedName>
</protein>
<dbReference type="STRING" id="554155.C5FVX5"/>
<dbReference type="RefSeq" id="XP_002844914.1">
    <property type="nucleotide sequence ID" value="XM_002844868.1"/>
</dbReference>
<dbReference type="InterPro" id="IPR036291">
    <property type="entry name" value="NAD(P)-bd_dom_sf"/>
</dbReference>
<dbReference type="Gene3D" id="3.40.50.12780">
    <property type="entry name" value="N-terminal domain of ligase-like"/>
    <property type="match status" value="1"/>
</dbReference>
<dbReference type="SUPFAM" id="SSF56801">
    <property type="entry name" value="Acetyl-CoA synthetase-like"/>
    <property type="match status" value="1"/>
</dbReference>
<proteinExistence type="predicted"/>
<dbReference type="OMA" id="CIFYETP"/>
<dbReference type="InterPro" id="IPR051414">
    <property type="entry name" value="Adenylate-forming_Reductase"/>
</dbReference>
<dbReference type="PANTHER" id="PTHR43439">
    <property type="entry name" value="PHENYLACETATE-COENZYME A LIGASE"/>
    <property type="match status" value="1"/>
</dbReference>
<dbReference type="InterPro" id="IPR036736">
    <property type="entry name" value="ACP-like_sf"/>
</dbReference>
<accession>C5FVX5</accession>
<keyword evidence="1" id="KW-0596">Phosphopantetheine</keyword>
<evidence type="ECO:0000313" key="4">
    <source>
        <dbReference type="EMBL" id="EEQ34059.1"/>
    </source>
</evidence>
<keyword evidence="5" id="KW-1185">Reference proteome</keyword>
<dbReference type="PROSITE" id="PS50075">
    <property type="entry name" value="CARRIER"/>
    <property type="match status" value="1"/>
</dbReference>
<dbReference type="Pfam" id="PF07993">
    <property type="entry name" value="NAD_binding_4"/>
    <property type="match status" value="1"/>
</dbReference>
<dbReference type="Pfam" id="PF00550">
    <property type="entry name" value="PP-binding"/>
    <property type="match status" value="1"/>
</dbReference>
<evidence type="ECO:0000256" key="1">
    <source>
        <dbReference type="ARBA" id="ARBA00022450"/>
    </source>
</evidence>
<evidence type="ECO:0000256" key="2">
    <source>
        <dbReference type="ARBA" id="ARBA00022553"/>
    </source>
</evidence>
<organism evidence="4 5">
    <name type="scientific">Arthroderma otae (strain ATCC MYA-4605 / CBS 113480)</name>
    <name type="common">Microsporum canis</name>
    <dbReference type="NCBI Taxonomy" id="554155"/>
    <lineage>
        <taxon>Eukaryota</taxon>
        <taxon>Fungi</taxon>
        <taxon>Dikarya</taxon>
        <taxon>Ascomycota</taxon>
        <taxon>Pezizomycotina</taxon>
        <taxon>Eurotiomycetes</taxon>
        <taxon>Eurotiomycetidae</taxon>
        <taxon>Onygenales</taxon>
        <taxon>Arthrodermataceae</taxon>
        <taxon>Microsporum</taxon>
    </lineage>
</organism>
<dbReference type="EMBL" id="DS995706">
    <property type="protein sequence ID" value="EEQ34059.1"/>
    <property type="molecule type" value="Genomic_DNA"/>
</dbReference>
<sequence length="1048" mass="117417">MRSLTTEIDRLAASRPGGLFAKIPVSSDAEIAWHNITWLQLAKYVSTMSHWIEAHLGPAMENEPVAYMAINDIRYPIFILAAMKTGYNALLTSPRNSNEGQLSLLSSTKCQEFLYCREFHKQVHGLSAKSTSLKTFQVPDLEYLQSDPGDTLYKDRFLHKEHKTASILHSSGTTGLPKPVYIKAGALAVITSIKEMPAPEGRRYMHDELFTPKLMVSMMPFFHIMGIISLARAIYHQGPLVLLPAGQPVTAELMMLAINETKPSTAAFAPSVLEDISNTPNGLEILSTLEYTFYGGAPLSRQCGDIVSKVTNLQAGIGSTEMRHVPSYIPLLPEDWEYFEWSNECGIAMETAMDGLFELVMKQTFNRENQMVFYNYPGLSEWRTKDLFEKHPTKPGMWRYAGRADSMVTLSNGEKLNPLSFEKSMESHPGVRSALIIGSERFQAGLIIEPQPKQLTVGPREFIDHVWPWIENANAQCPTHAKVWKSMVVLATPEKPFIFTSKGSIMRQATYQLYQAEIDQLYAKEKVSNDVGVAEFHGQANSTAVKSLLRETFRAMLHPIQGELQDTTDIFHLGANSLQILQLSNELNRIFHRKSNGRNICPPRVIYGNPSIDRLCEVIMQALNGGDYLAQGIAESALSREEMMSAMIHRHTKSLRKADSSPAGVRKIQPLKHVAILTGSTGSLGTYLLHYLLSSPNFVRIYCLNRSADAVSSQKQSFRNRGMSLVGFASKVEFITADFSRDRFGMSSTKYQELQQVVDVFIHNAWPVNFNNSLEYFEASAIAGTRHCVDFAISARYNPHVGHDCPKVPEEFQEDNSLPLKQGYGESKHVASCILRKAARLSGARSAIIRVGQLSGPIETGGVWNKPGKSIYTPHIHEWVPSLIATSKALGKIPRPLGTEDTIDWVPIDIAAQAILDITVSLLTPDDSSTPPDCFNLVNPQVAEWKDMVHVIRGFYQKQRDNAMDLEPVEFRDWVQALRNIGATTREQIDQYPSVKLLEFFEEMQEGKIKVRFETARTMECSRAVAGCTLWIRRRWNVGLLDGSFNEV</sequence>
<dbReference type="GeneID" id="9226996"/>
<dbReference type="AlphaFoldDB" id="C5FVX5"/>
<evidence type="ECO:0000259" key="3">
    <source>
        <dbReference type="PROSITE" id="PS50075"/>
    </source>
</evidence>
<feature type="domain" description="Carrier" evidence="3">
    <location>
        <begin position="539"/>
        <end position="623"/>
    </location>
</feature>